<dbReference type="NCBIfam" id="NF003807">
    <property type="entry name" value="PRK05395.1-4"/>
    <property type="match status" value="1"/>
</dbReference>
<dbReference type="GO" id="GO:0009423">
    <property type="term" value="P:chorismate biosynthetic process"/>
    <property type="evidence" value="ECO:0007669"/>
    <property type="project" value="UniProtKB-UniRule"/>
</dbReference>
<dbReference type="Gene3D" id="3.40.50.9100">
    <property type="entry name" value="Dehydroquinase, class II"/>
    <property type="match status" value="1"/>
</dbReference>
<evidence type="ECO:0000313" key="13">
    <source>
        <dbReference type="Proteomes" id="UP000001968"/>
    </source>
</evidence>
<dbReference type="InterPro" id="IPR036441">
    <property type="entry name" value="DHquinase_II_sf"/>
</dbReference>
<comment type="similarity">
    <text evidence="3 8">Belongs to the type-II 3-dehydroquinase family.</text>
</comment>
<evidence type="ECO:0000256" key="6">
    <source>
        <dbReference type="ARBA" id="ARBA00023141"/>
    </source>
</evidence>
<dbReference type="HOGENOM" id="CLU_090968_2_0_9"/>
<dbReference type="InterPro" id="IPR001874">
    <property type="entry name" value="DHquinase_II"/>
</dbReference>
<comment type="subunit">
    <text evidence="4 8">Homododecamer.</text>
</comment>
<dbReference type="GO" id="GO:0019631">
    <property type="term" value="P:quinate catabolic process"/>
    <property type="evidence" value="ECO:0007669"/>
    <property type="project" value="TreeGrafter"/>
</dbReference>
<dbReference type="AlphaFoldDB" id="Q0AZH6"/>
<dbReference type="KEGG" id="swo:Swol_0544"/>
<keyword evidence="6 8" id="KW-0057">Aromatic amino acid biosynthesis</keyword>
<evidence type="ECO:0000256" key="1">
    <source>
        <dbReference type="ARBA" id="ARBA00001864"/>
    </source>
</evidence>
<comment type="function">
    <text evidence="8">Catalyzes a trans-dehydration via an enolate intermediate.</text>
</comment>
<dbReference type="EMBL" id="CP000448">
    <property type="protein sequence ID" value="ABI67878.1"/>
    <property type="molecule type" value="Genomic_DNA"/>
</dbReference>
<accession>Q0AZH6</accession>
<dbReference type="STRING" id="335541.Swol_0544"/>
<sequence>MNLKICFINGPNLNMLGIREPEIYGESSLAEIEKEMQILAQQQGAEIDFFQSNHEGKIVDYIQEARDRFDCILINAGALSHYSIAIYDALKAVEIPVIEIHLSNIYARESFRQQSLISPLAVGGVFGFGALSYKMAFLAACELLAAGQKGKG</sequence>
<name>Q0AZH6_SYNWW</name>
<dbReference type="InterPro" id="IPR018509">
    <property type="entry name" value="DHquinase_II_CS"/>
</dbReference>
<organism evidence="12 13">
    <name type="scientific">Syntrophomonas wolfei subsp. wolfei (strain DSM 2245B / Goettingen)</name>
    <dbReference type="NCBI Taxonomy" id="335541"/>
    <lineage>
        <taxon>Bacteria</taxon>
        <taxon>Bacillati</taxon>
        <taxon>Bacillota</taxon>
        <taxon>Clostridia</taxon>
        <taxon>Eubacteriales</taxon>
        <taxon>Syntrophomonadaceae</taxon>
        <taxon>Syntrophomonas</taxon>
    </lineage>
</organism>
<dbReference type="NCBIfam" id="NF003806">
    <property type="entry name" value="PRK05395.1-3"/>
    <property type="match status" value="1"/>
</dbReference>
<dbReference type="HAMAP" id="MF_00169">
    <property type="entry name" value="AroQ"/>
    <property type="match status" value="1"/>
</dbReference>
<gene>
    <name evidence="8" type="primary">aroQ</name>
    <name evidence="12" type="ordered locus">Swol_0544</name>
</gene>
<feature type="binding site" evidence="8 10">
    <location>
        <position position="112"/>
    </location>
    <ligand>
        <name>substrate</name>
    </ligand>
</feature>
<dbReference type="SUPFAM" id="SSF52304">
    <property type="entry name" value="Type II 3-dehydroquinate dehydratase"/>
    <property type="match status" value="1"/>
</dbReference>
<dbReference type="Pfam" id="PF01220">
    <property type="entry name" value="DHquinase_II"/>
    <property type="match status" value="1"/>
</dbReference>
<dbReference type="GO" id="GO:0008652">
    <property type="term" value="P:amino acid biosynthetic process"/>
    <property type="evidence" value="ECO:0007669"/>
    <property type="project" value="UniProtKB-KW"/>
</dbReference>
<evidence type="ECO:0000256" key="8">
    <source>
        <dbReference type="HAMAP-Rule" id="MF_00169"/>
    </source>
</evidence>
<keyword evidence="8" id="KW-0028">Amino-acid biosynthesis</keyword>
<keyword evidence="13" id="KW-1185">Reference proteome</keyword>
<evidence type="ECO:0000256" key="7">
    <source>
        <dbReference type="ARBA" id="ARBA00023239"/>
    </source>
</evidence>
<reference evidence="13" key="1">
    <citation type="journal article" date="2010" name="Environ. Microbiol.">
        <title>The genome of Syntrophomonas wolfei: new insights into syntrophic metabolism and biohydrogen production.</title>
        <authorList>
            <person name="Sieber J.R."/>
            <person name="Sims D.R."/>
            <person name="Han C."/>
            <person name="Kim E."/>
            <person name="Lykidis A."/>
            <person name="Lapidus A.L."/>
            <person name="McDonnald E."/>
            <person name="Rohlin L."/>
            <person name="Culley D.E."/>
            <person name="Gunsalus R."/>
            <person name="McInerney M.J."/>
        </authorList>
    </citation>
    <scope>NUCLEOTIDE SEQUENCE [LARGE SCALE GENOMIC DNA]</scope>
    <source>
        <strain evidence="13">DSM 2245B / Goettingen</strain>
    </source>
</reference>
<dbReference type="GO" id="GO:0009073">
    <property type="term" value="P:aromatic amino acid family biosynthetic process"/>
    <property type="evidence" value="ECO:0007669"/>
    <property type="project" value="UniProtKB-KW"/>
</dbReference>
<dbReference type="Proteomes" id="UP000001968">
    <property type="component" value="Chromosome"/>
</dbReference>
<dbReference type="EC" id="4.2.1.10" evidence="5 8"/>
<proteinExistence type="inferred from homology"/>
<evidence type="ECO:0000256" key="10">
    <source>
        <dbReference type="PIRSR" id="PIRSR001399-2"/>
    </source>
</evidence>
<feature type="binding site" evidence="8 10">
    <location>
        <position position="81"/>
    </location>
    <ligand>
        <name>substrate</name>
    </ligand>
</feature>
<evidence type="ECO:0000256" key="2">
    <source>
        <dbReference type="ARBA" id="ARBA00004902"/>
    </source>
</evidence>
<dbReference type="RefSeq" id="WP_011639983.1">
    <property type="nucleotide sequence ID" value="NC_008346.1"/>
</dbReference>
<evidence type="ECO:0000313" key="12">
    <source>
        <dbReference type="EMBL" id="ABI67878.1"/>
    </source>
</evidence>
<feature type="active site" description="Proton acceptor" evidence="8 9">
    <location>
        <position position="24"/>
    </location>
</feature>
<dbReference type="PANTHER" id="PTHR21272">
    <property type="entry name" value="CATABOLIC 3-DEHYDROQUINASE"/>
    <property type="match status" value="1"/>
</dbReference>
<dbReference type="NCBIfam" id="NF003805">
    <property type="entry name" value="PRK05395.1-2"/>
    <property type="match status" value="1"/>
</dbReference>
<dbReference type="NCBIfam" id="TIGR01088">
    <property type="entry name" value="aroQ"/>
    <property type="match status" value="1"/>
</dbReference>
<feature type="active site" description="Proton donor" evidence="8 9">
    <location>
        <position position="101"/>
    </location>
</feature>
<feature type="binding site" evidence="8 10">
    <location>
        <position position="75"/>
    </location>
    <ligand>
        <name>substrate</name>
    </ligand>
</feature>
<dbReference type="GO" id="GO:0003855">
    <property type="term" value="F:3-dehydroquinate dehydratase activity"/>
    <property type="evidence" value="ECO:0007669"/>
    <property type="project" value="UniProtKB-UniRule"/>
</dbReference>
<dbReference type="PROSITE" id="PS01029">
    <property type="entry name" value="DEHYDROQUINASE_II"/>
    <property type="match status" value="1"/>
</dbReference>
<keyword evidence="7 8" id="KW-0456">Lyase</keyword>
<dbReference type="UniPathway" id="UPA00053">
    <property type="reaction ID" value="UER00086"/>
</dbReference>
<dbReference type="CDD" id="cd00466">
    <property type="entry name" value="DHQase_II"/>
    <property type="match status" value="1"/>
</dbReference>
<dbReference type="eggNOG" id="COG0757">
    <property type="taxonomic scope" value="Bacteria"/>
</dbReference>
<evidence type="ECO:0000256" key="4">
    <source>
        <dbReference type="ARBA" id="ARBA00011193"/>
    </source>
</evidence>
<dbReference type="PANTHER" id="PTHR21272:SF3">
    <property type="entry name" value="CATABOLIC 3-DEHYDROQUINASE"/>
    <property type="match status" value="1"/>
</dbReference>
<evidence type="ECO:0000256" key="11">
    <source>
        <dbReference type="PIRSR" id="PIRSR001399-3"/>
    </source>
</evidence>
<feature type="binding site" evidence="8 10">
    <location>
        <begin position="102"/>
        <end position="103"/>
    </location>
    <ligand>
        <name>substrate</name>
    </ligand>
</feature>
<evidence type="ECO:0000256" key="5">
    <source>
        <dbReference type="ARBA" id="ARBA00012060"/>
    </source>
</evidence>
<feature type="site" description="Transition state stabilizer" evidence="8 11">
    <location>
        <position position="19"/>
    </location>
</feature>
<feature type="binding site" evidence="8 10">
    <location>
        <position position="88"/>
    </location>
    <ligand>
        <name>substrate</name>
    </ligand>
</feature>
<evidence type="ECO:0000256" key="9">
    <source>
        <dbReference type="PIRSR" id="PIRSR001399-1"/>
    </source>
</evidence>
<protein>
    <recommendedName>
        <fullName evidence="5 8">3-dehydroquinate dehydratase</fullName>
        <shortName evidence="8">3-dehydroquinase</shortName>
        <ecNumber evidence="5 8">4.2.1.10</ecNumber>
    </recommendedName>
    <alternativeName>
        <fullName evidence="8">Type II DHQase</fullName>
    </alternativeName>
</protein>
<dbReference type="PIRSF" id="PIRSF001399">
    <property type="entry name" value="DHquinase_II"/>
    <property type="match status" value="1"/>
</dbReference>
<comment type="catalytic activity">
    <reaction evidence="1 8">
        <text>3-dehydroquinate = 3-dehydroshikimate + H2O</text>
        <dbReference type="Rhea" id="RHEA:21096"/>
        <dbReference type="ChEBI" id="CHEBI:15377"/>
        <dbReference type="ChEBI" id="CHEBI:16630"/>
        <dbReference type="ChEBI" id="CHEBI:32364"/>
        <dbReference type="EC" id="4.2.1.10"/>
    </reaction>
</comment>
<evidence type="ECO:0000256" key="3">
    <source>
        <dbReference type="ARBA" id="ARBA00011037"/>
    </source>
</evidence>
<comment type="pathway">
    <text evidence="2 8">Metabolic intermediate biosynthesis; chorismate biosynthesis; chorismate from D-erythrose 4-phosphate and phosphoenolpyruvate: step 3/7.</text>
</comment>